<protein>
    <recommendedName>
        <fullName evidence="3">DUF559 domain-containing protein</fullName>
    </recommendedName>
</protein>
<name>A0A344UPY7_9ACTN</name>
<dbReference type="AlphaFoldDB" id="A0A344UPY7"/>
<gene>
    <name evidence="1" type="ORF">JS278_00138</name>
</gene>
<organism evidence="1 2">
    <name type="scientific">Acidipropionibacterium virtanenii</name>
    <dbReference type="NCBI Taxonomy" id="2057246"/>
    <lineage>
        <taxon>Bacteria</taxon>
        <taxon>Bacillati</taxon>
        <taxon>Actinomycetota</taxon>
        <taxon>Actinomycetes</taxon>
        <taxon>Propionibacteriales</taxon>
        <taxon>Propionibacteriaceae</taxon>
        <taxon>Acidipropionibacterium</taxon>
    </lineage>
</organism>
<accession>A0A344UPY7</accession>
<evidence type="ECO:0000313" key="1">
    <source>
        <dbReference type="EMBL" id="AXE37335.1"/>
    </source>
</evidence>
<dbReference type="KEGG" id="acij:JS278_00138"/>
<keyword evidence="2" id="KW-1185">Reference proteome</keyword>
<dbReference type="EMBL" id="CP025198">
    <property type="protein sequence ID" value="AXE37335.1"/>
    <property type="molecule type" value="Genomic_DNA"/>
</dbReference>
<evidence type="ECO:0008006" key="3">
    <source>
        <dbReference type="Google" id="ProtNLM"/>
    </source>
</evidence>
<proteinExistence type="predicted"/>
<sequence>MQQSGRLVFRISDLVRQGMSPDQIQKLKREGSYSAVRHGAVVEGPLAKDLRSRQIELIQATLPALSKAPGVLTHTSAVALLGLPMTNRGAEQVWLNRPRGSSKHRRPQIITRACALEPDEIMRIGSYLVTSPERTAVDMAREFDFPTGVMIADAVLRGSGSVERMQELLRRAPRRRGNVMAQAVAAFADGRSESPGESLMRAQLELHQCPAPDLQVGICTPLGEFVARCDFGWPNQRVVGEYDGPQKYGRLLKPGQTVSDVVVHEKEREANIRDQGWEIIRFCRADLRNPVAAAARLIRLLDSRSPQRRGA</sequence>
<reference evidence="1 2" key="1">
    <citation type="submission" date="2017-12" db="EMBL/GenBank/DDBJ databases">
        <title>The whole genome sequence of the Acidipropionibacterium virtanenii sp. nov. type strain JS278.</title>
        <authorList>
            <person name="Laine P."/>
            <person name="Deptula P."/>
            <person name="Varmanen P."/>
            <person name="Auvinen P."/>
        </authorList>
    </citation>
    <scope>NUCLEOTIDE SEQUENCE [LARGE SCALE GENOMIC DNA]</scope>
    <source>
        <strain evidence="1 2">JS278</strain>
    </source>
</reference>
<dbReference type="Proteomes" id="UP000251995">
    <property type="component" value="Chromosome"/>
</dbReference>
<evidence type="ECO:0000313" key="2">
    <source>
        <dbReference type="Proteomes" id="UP000251995"/>
    </source>
</evidence>